<evidence type="ECO:0000256" key="1">
    <source>
        <dbReference type="SAM" id="MobiDB-lite"/>
    </source>
</evidence>
<gene>
    <name evidence="2" type="ORF">WG66_10906</name>
</gene>
<dbReference type="AlphaFoldDB" id="A0A0W0FJK6"/>
<comment type="caution">
    <text evidence="2">The sequence shown here is derived from an EMBL/GenBank/DDBJ whole genome shotgun (WGS) entry which is preliminary data.</text>
</comment>
<feature type="compositionally biased region" description="Low complexity" evidence="1">
    <location>
        <begin position="112"/>
        <end position="123"/>
    </location>
</feature>
<dbReference type="Proteomes" id="UP000054988">
    <property type="component" value="Unassembled WGS sequence"/>
</dbReference>
<sequence>MTSCTLDSTELNPIPSAPAAESRSMALSLPLFFTYDYKNVHDHDSECVKSATSSPQLLVGQATRHGSHKASPAGRSFLNYGEGRLNLNVIDLEQLKAVLTARIAEGYISTPATSESYSSSSGTPQAQAVQNSLAGKLPQNQDASGMSGFQQSTNLGNE</sequence>
<accession>A0A0W0FJK6</accession>
<reference evidence="2 3" key="1">
    <citation type="submission" date="2015-12" db="EMBL/GenBank/DDBJ databases">
        <title>Draft genome sequence of Moniliophthora roreri, the causal agent of frosty pod rot of cacao.</title>
        <authorList>
            <person name="Aime M.C."/>
            <person name="Diaz-Valderrama J.R."/>
            <person name="Kijpornyongpan T."/>
            <person name="Phillips-Mora W."/>
        </authorList>
    </citation>
    <scope>NUCLEOTIDE SEQUENCE [LARGE SCALE GENOMIC DNA]</scope>
    <source>
        <strain evidence="2 3">MCA 2952</strain>
    </source>
</reference>
<proteinExistence type="predicted"/>
<organism evidence="2 3">
    <name type="scientific">Moniliophthora roreri</name>
    <name type="common">Frosty pod rot fungus</name>
    <name type="synonym">Monilia roreri</name>
    <dbReference type="NCBI Taxonomy" id="221103"/>
    <lineage>
        <taxon>Eukaryota</taxon>
        <taxon>Fungi</taxon>
        <taxon>Dikarya</taxon>
        <taxon>Basidiomycota</taxon>
        <taxon>Agaricomycotina</taxon>
        <taxon>Agaricomycetes</taxon>
        <taxon>Agaricomycetidae</taxon>
        <taxon>Agaricales</taxon>
        <taxon>Marasmiineae</taxon>
        <taxon>Marasmiaceae</taxon>
        <taxon>Moniliophthora</taxon>
    </lineage>
</organism>
<feature type="region of interest" description="Disordered" evidence="1">
    <location>
        <begin position="112"/>
        <end position="158"/>
    </location>
</feature>
<evidence type="ECO:0000313" key="3">
    <source>
        <dbReference type="Proteomes" id="UP000054988"/>
    </source>
</evidence>
<feature type="compositionally biased region" description="Polar residues" evidence="1">
    <location>
        <begin position="124"/>
        <end position="158"/>
    </location>
</feature>
<protein>
    <submittedName>
        <fullName evidence="2">Uncharacterized protein</fullName>
    </submittedName>
</protein>
<name>A0A0W0FJK6_MONRR</name>
<dbReference type="EMBL" id="LATX01001893">
    <property type="protein sequence ID" value="KTB36529.1"/>
    <property type="molecule type" value="Genomic_DNA"/>
</dbReference>
<evidence type="ECO:0000313" key="2">
    <source>
        <dbReference type="EMBL" id="KTB36529.1"/>
    </source>
</evidence>